<accession>X1REI4</accession>
<proteinExistence type="predicted"/>
<sequence length="40" mass="4715">MKMGNADKNWYSRINIFQGPTINIENNEVTNKENDSTWLK</sequence>
<evidence type="ECO:0000313" key="1">
    <source>
        <dbReference type="EMBL" id="GAI65426.1"/>
    </source>
</evidence>
<organism evidence="1">
    <name type="scientific">marine sediment metagenome</name>
    <dbReference type="NCBI Taxonomy" id="412755"/>
    <lineage>
        <taxon>unclassified sequences</taxon>
        <taxon>metagenomes</taxon>
        <taxon>ecological metagenomes</taxon>
    </lineage>
</organism>
<comment type="caution">
    <text evidence="1">The sequence shown here is derived from an EMBL/GenBank/DDBJ whole genome shotgun (WGS) entry which is preliminary data.</text>
</comment>
<protein>
    <submittedName>
        <fullName evidence="1">Uncharacterized protein</fullName>
    </submittedName>
</protein>
<name>X1REI4_9ZZZZ</name>
<reference evidence="1" key="1">
    <citation type="journal article" date="2014" name="Front. Microbiol.">
        <title>High frequency of phylogenetically diverse reductive dehalogenase-homologous genes in deep subseafloor sedimentary metagenomes.</title>
        <authorList>
            <person name="Kawai M."/>
            <person name="Futagami T."/>
            <person name="Toyoda A."/>
            <person name="Takaki Y."/>
            <person name="Nishi S."/>
            <person name="Hori S."/>
            <person name="Arai W."/>
            <person name="Tsubouchi T."/>
            <person name="Morono Y."/>
            <person name="Uchiyama I."/>
            <person name="Ito T."/>
            <person name="Fujiyama A."/>
            <person name="Inagaki F."/>
            <person name="Takami H."/>
        </authorList>
    </citation>
    <scope>NUCLEOTIDE SEQUENCE</scope>
    <source>
        <strain evidence="1">Expedition CK06-06</strain>
    </source>
</reference>
<feature type="non-terminal residue" evidence="1">
    <location>
        <position position="40"/>
    </location>
</feature>
<gene>
    <name evidence="1" type="ORF">S12H4_02165</name>
</gene>
<dbReference type="AlphaFoldDB" id="X1REI4"/>
<dbReference type="EMBL" id="BARW01000504">
    <property type="protein sequence ID" value="GAI65426.1"/>
    <property type="molecule type" value="Genomic_DNA"/>
</dbReference>